<reference evidence="3" key="1">
    <citation type="submission" date="2021-01" db="EMBL/GenBank/DDBJ databases">
        <authorList>
            <person name="Corre E."/>
            <person name="Pelletier E."/>
            <person name="Niang G."/>
            <person name="Scheremetjew M."/>
            <person name="Finn R."/>
            <person name="Kale V."/>
            <person name="Holt S."/>
            <person name="Cochrane G."/>
            <person name="Meng A."/>
            <person name="Brown T."/>
            <person name="Cohen L."/>
        </authorList>
    </citation>
    <scope>NUCLEOTIDE SEQUENCE</scope>
    <source>
        <strain evidence="3">CCCM811</strain>
    </source>
</reference>
<evidence type="ECO:0000256" key="2">
    <source>
        <dbReference type="SAM" id="MobiDB-lite"/>
    </source>
</evidence>
<feature type="coiled-coil region" evidence="1">
    <location>
        <begin position="255"/>
        <end position="327"/>
    </location>
</feature>
<feature type="region of interest" description="Disordered" evidence="2">
    <location>
        <begin position="417"/>
        <end position="505"/>
    </location>
</feature>
<gene>
    <name evidence="3" type="ORF">LGLO00237_LOCUS499</name>
</gene>
<accession>A0A7S3Y8B4</accession>
<proteinExistence type="predicted"/>
<protein>
    <submittedName>
        <fullName evidence="3">Uncharacterized protein</fullName>
    </submittedName>
</protein>
<organism evidence="3">
    <name type="scientific">Lotharella globosa</name>
    <dbReference type="NCBI Taxonomy" id="91324"/>
    <lineage>
        <taxon>Eukaryota</taxon>
        <taxon>Sar</taxon>
        <taxon>Rhizaria</taxon>
        <taxon>Cercozoa</taxon>
        <taxon>Chlorarachniophyceae</taxon>
        <taxon>Lotharella</taxon>
    </lineage>
</organism>
<name>A0A7S3Y8B4_9EUKA</name>
<feature type="compositionally biased region" description="Basic residues" evidence="2">
    <location>
        <begin position="490"/>
        <end position="505"/>
    </location>
</feature>
<sequence length="505" mass="56910">MEGEGLSPMGSADKELMTLSKDILCKKIRGLEFELQQADQQLKQQYEENAALKGKMKALEGAATEGRSRNDGADNGAEVKSLRAKLRSSADEISTLKSMLTAAKASPKPFQSSSAGEVEVDRLREELAAQQESRKSAIDAWEAAERKVVEAEERVVEAEKEMQNGLRQMEEEKWDAQKKLKWQVSKTEEAEARIANLQSKLGQKNEELMSLQVNLNSLQINARAADQVERLKTQATIESMRRDQMWRESFYRQSLQQMQGRLESQKVRELKLQRQLNEAQLQLLVFQNHAQKHALPASQNQDLNQVIETTKQHITSLEKKIKRQEDIVHTRAPVNVDMMLPQPAWPGGTQQERQQPFPVSASYPGVGQFPHPSTVPLQQNGYAPNEFQKVNHHGSDEGVAEDSAPDSLDQLITNKRNNGINHVYTPPPRPSQAKSPKAARKQRPSYSNGTDRRRRSKSGPQQGYAALLNNRSPKKKARSPKSKSGYHNAKTPKIKKGGQPPRWKR</sequence>
<keyword evidence="1" id="KW-0175">Coiled coil</keyword>
<feature type="coiled-coil region" evidence="1">
    <location>
        <begin position="28"/>
        <end position="62"/>
    </location>
</feature>
<dbReference type="AlphaFoldDB" id="A0A7S3Y8B4"/>
<feature type="region of interest" description="Disordered" evidence="2">
    <location>
        <begin position="338"/>
        <end position="381"/>
    </location>
</feature>
<feature type="coiled-coil region" evidence="1">
    <location>
        <begin position="120"/>
        <end position="221"/>
    </location>
</feature>
<evidence type="ECO:0000256" key="1">
    <source>
        <dbReference type="SAM" id="Coils"/>
    </source>
</evidence>
<evidence type="ECO:0000313" key="3">
    <source>
        <dbReference type="EMBL" id="CAE0644083.1"/>
    </source>
</evidence>
<dbReference type="EMBL" id="HBIV01000708">
    <property type="protein sequence ID" value="CAE0644083.1"/>
    <property type="molecule type" value="Transcribed_RNA"/>
</dbReference>
<feature type="compositionally biased region" description="Basic residues" evidence="2">
    <location>
        <begin position="472"/>
        <end position="481"/>
    </location>
</feature>